<dbReference type="HOGENOM" id="CLU_008511_2_0_1"/>
<dbReference type="CDD" id="cd12148">
    <property type="entry name" value="fungal_TF_MHR"/>
    <property type="match status" value="1"/>
</dbReference>
<dbReference type="Pfam" id="PF00172">
    <property type="entry name" value="Zn_clus"/>
    <property type="match status" value="1"/>
</dbReference>
<dbReference type="OrthoDB" id="3364175at2759"/>
<feature type="region of interest" description="Disordered" evidence="6">
    <location>
        <begin position="90"/>
        <end position="178"/>
    </location>
</feature>
<reference evidence="9" key="2">
    <citation type="submission" date="2015-01" db="EMBL/GenBank/DDBJ databases">
        <title>Evolutionary Origins and Diversification of the Mycorrhizal Mutualists.</title>
        <authorList>
            <consortium name="DOE Joint Genome Institute"/>
            <consortium name="Mycorrhizal Genomics Consortium"/>
            <person name="Kohler A."/>
            <person name="Kuo A."/>
            <person name="Nagy L.G."/>
            <person name="Floudas D."/>
            <person name="Copeland A."/>
            <person name="Barry K.W."/>
            <person name="Cichocki N."/>
            <person name="Veneault-Fourrey C."/>
            <person name="LaButti K."/>
            <person name="Lindquist E.A."/>
            <person name="Lipzen A."/>
            <person name="Lundell T."/>
            <person name="Morin E."/>
            <person name="Murat C."/>
            <person name="Riley R."/>
            <person name="Ohm R."/>
            <person name="Sun H."/>
            <person name="Tunlid A."/>
            <person name="Henrissat B."/>
            <person name="Grigoriev I.V."/>
            <person name="Hibbett D.S."/>
            <person name="Martin F."/>
        </authorList>
    </citation>
    <scope>NUCLEOTIDE SEQUENCE [LARGE SCALE GENOMIC DNA]</scope>
    <source>
        <strain evidence="9">Zn</strain>
    </source>
</reference>
<keyword evidence="4" id="KW-0804">Transcription</keyword>
<dbReference type="PROSITE" id="PS50048">
    <property type="entry name" value="ZN2_CY6_FUNGAL_2"/>
    <property type="match status" value="1"/>
</dbReference>
<gene>
    <name evidence="8" type="ORF">OIDMADRAFT_141000</name>
</gene>
<dbReference type="GO" id="GO:0000978">
    <property type="term" value="F:RNA polymerase II cis-regulatory region sequence-specific DNA binding"/>
    <property type="evidence" value="ECO:0007669"/>
    <property type="project" value="TreeGrafter"/>
</dbReference>
<dbReference type="PANTHER" id="PTHR47424:SF3">
    <property type="entry name" value="REGULATORY PROTEIN GAL4"/>
    <property type="match status" value="1"/>
</dbReference>
<feature type="domain" description="Zn(2)-C6 fungal-type" evidence="7">
    <location>
        <begin position="30"/>
        <end position="60"/>
    </location>
</feature>
<protein>
    <recommendedName>
        <fullName evidence="7">Zn(2)-C6 fungal-type domain-containing protein</fullName>
    </recommendedName>
</protein>
<evidence type="ECO:0000256" key="3">
    <source>
        <dbReference type="ARBA" id="ARBA00023125"/>
    </source>
</evidence>
<dbReference type="SUPFAM" id="SSF57701">
    <property type="entry name" value="Zn2/Cys6 DNA-binding domain"/>
    <property type="match status" value="1"/>
</dbReference>
<sequence>MPGSATKESSASANRAPEPQQHKRRRISYACDHCRAKKNRCDGERPTCSPCRTRQLECVYAVQRPRPSVTQEYVDNLKAKNRMLEQQLAQYSSRNGSTSSYPDASDTSTAPQSSANLHVDSRNGFAHPSTVPRPFHAQTPSTNSSYSPTPLLHQPLPERPSPGNPGGDPSNAVYGSSANTISQTGRNVFRKAGGHSLTESTEASEYYGESSTFDFMTKIASPEEDPRQDSGPARRTGPGSVDASLAMGSHSEPLFEGLVLGPGTDDPFGLPQRGVADKLVDSYFMFRHPLNSYFHEGAFRKRYERLWLRGELGGEEASEANLAWIGLVNMVFTFGSQGGGRASVDRIRFFKRAKTLIFSGLLQAGSIELVQGLLLMGRYYHGSLELNNCWTVVGLAIRMAQGLGLHLDASSFTSDLIEQEVRKRVWWGCFVLDRVLSMKVGRPPTIHDGPGIEVSLPLAVDDEYLTNDSSIRPIQPSGVPSSMEFLLQVIPQCRLLEQICNMLYTRSPTDSAKQQLAHIPKILARAVELDGELMAWQAALPPHLRIDSQVEGWVIERQRNTLLMRFLNARLVLHRQLLLIYVTRRITDNFQLEIMYCCVQRCVMAAHDIISQMRALHQRSLLHSWWHNSHYVFAALGVMLAFKSLDEPSKQQVRLPQSLDVDEIIAYGHQLLEEVGGQLHPIAARYVKSLQRMETKLKTVTASRSKVLEALPPPPPPVLTEEMQPKPEYNAHNLFSGTMNDDFGQFHQMGGDASMMFVEDFSEIESMFYNTGWFGQVEWSDAPQL</sequence>
<dbReference type="InParanoid" id="A0A0C3E2V3"/>
<evidence type="ECO:0000256" key="2">
    <source>
        <dbReference type="ARBA" id="ARBA00023015"/>
    </source>
</evidence>
<feature type="compositionally biased region" description="Low complexity" evidence="6">
    <location>
        <begin position="139"/>
        <end position="150"/>
    </location>
</feature>
<evidence type="ECO:0000256" key="6">
    <source>
        <dbReference type="SAM" id="MobiDB-lite"/>
    </source>
</evidence>
<keyword evidence="2" id="KW-0805">Transcription regulation</keyword>
<dbReference type="STRING" id="913774.A0A0C3E2V3"/>
<dbReference type="GO" id="GO:0000981">
    <property type="term" value="F:DNA-binding transcription factor activity, RNA polymerase II-specific"/>
    <property type="evidence" value="ECO:0007669"/>
    <property type="project" value="InterPro"/>
</dbReference>
<keyword evidence="3" id="KW-0238">DNA-binding</keyword>
<evidence type="ECO:0000313" key="8">
    <source>
        <dbReference type="EMBL" id="KIN08653.1"/>
    </source>
</evidence>
<evidence type="ECO:0000256" key="5">
    <source>
        <dbReference type="ARBA" id="ARBA00023242"/>
    </source>
</evidence>
<accession>A0A0C3E2V3</accession>
<reference evidence="8 9" key="1">
    <citation type="submission" date="2014-04" db="EMBL/GenBank/DDBJ databases">
        <authorList>
            <consortium name="DOE Joint Genome Institute"/>
            <person name="Kuo A."/>
            <person name="Martino E."/>
            <person name="Perotto S."/>
            <person name="Kohler A."/>
            <person name="Nagy L.G."/>
            <person name="Floudas D."/>
            <person name="Copeland A."/>
            <person name="Barry K.W."/>
            <person name="Cichocki N."/>
            <person name="Veneault-Fourrey C."/>
            <person name="LaButti K."/>
            <person name="Lindquist E.A."/>
            <person name="Lipzen A."/>
            <person name="Lundell T."/>
            <person name="Morin E."/>
            <person name="Murat C."/>
            <person name="Sun H."/>
            <person name="Tunlid A."/>
            <person name="Henrissat B."/>
            <person name="Grigoriev I.V."/>
            <person name="Hibbett D.S."/>
            <person name="Martin F."/>
            <person name="Nordberg H.P."/>
            <person name="Cantor M.N."/>
            <person name="Hua S.X."/>
        </authorList>
    </citation>
    <scope>NUCLEOTIDE SEQUENCE [LARGE SCALE GENOMIC DNA]</scope>
    <source>
        <strain evidence="8 9">Zn</strain>
    </source>
</reference>
<name>A0A0C3E2V3_OIDMZ</name>
<feature type="compositionally biased region" description="Polar residues" evidence="6">
    <location>
        <begin position="90"/>
        <end position="116"/>
    </location>
</feature>
<feature type="compositionally biased region" description="Polar residues" evidence="6">
    <location>
        <begin position="1"/>
        <end position="13"/>
    </location>
</feature>
<evidence type="ECO:0000313" key="9">
    <source>
        <dbReference type="Proteomes" id="UP000054321"/>
    </source>
</evidence>
<dbReference type="InterPro" id="IPR007219">
    <property type="entry name" value="XnlR_reg_dom"/>
</dbReference>
<evidence type="ECO:0000259" key="7">
    <source>
        <dbReference type="PROSITE" id="PS50048"/>
    </source>
</evidence>
<dbReference type="CDD" id="cd00067">
    <property type="entry name" value="GAL4"/>
    <property type="match status" value="1"/>
</dbReference>
<dbReference type="GO" id="GO:0006351">
    <property type="term" value="P:DNA-templated transcription"/>
    <property type="evidence" value="ECO:0007669"/>
    <property type="project" value="InterPro"/>
</dbReference>
<proteinExistence type="predicted"/>
<keyword evidence="1" id="KW-0479">Metal-binding</keyword>
<dbReference type="InterPro" id="IPR051127">
    <property type="entry name" value="Fungal_SecMet_Regulators"/>
</dbReference>
<keyword evidence="5" id="KW-0539">Nucleus</keyword>
<dbReference type="InterPro" id="IPR001138">
    <property type="entry name" value="Zn2Cys6_DnaBD"/>
</dbReference>
<dbReference type="Proteomes" id="UP000054321">
    <property type="component" value="Unassembled WGS sequence"/>
</dbReference>
<dbReference type="InterPro" id="IPR036864">
    <property type="entry name" value="Zn2-C6_fun-type_DNA-bd_sf"/>
</dbReference>
<dbReference type="EMBL" id="KN832870">
    <property type="protein sequence ID" value="KIN08653.1"/>
    <property type="molecule type" value="Genomic_DNA"/>
</dbReference>
<feature type="region of interest" description="Disordered" evidence="6">
    <location>
        <begin position="1"/>
        <end position="27"/>
    </location>
</feature>
<dbReference type="SMART" id="SM00066">
    <property type="entry name" value="GAL4"/>
    <property type="match status" value="1"/>
</dbReference>
<dbReference type="GO" id="GO:0000435">
    <property type="term" value="P:positive regulation of transcription from RNA polymerase II promoter by galactose"/>
    <property type="evidence" value="ECO:0007669"/>
    <property type="project" value="TreeGrafter"/>
</dbReference>
<keyword evidence="9" id="KW-1185">Reference proteome</keyword>
<dbReference type="GO" id="GO:0005634">
    <property type="term" value="C:nucleus"/>
    <property type="evidence" value="ECO:0007669"/>
    <property type="project" value="TreeGrafter"/>
</dbReference>
<dbReference type="Pfam" id="PF04082">
    <property type="entry name" value="Fungal_trans"/>
    <property type="match status" value="1"/>
</dbReference>
<evidence type="ECO:0000256" key="1">
    <source>
        <dbReference type="ARBA" id="ARBA00022723"/>
    </source>
</evidence>
<feature type="region of interest" description="Disordered" evidence="6">
    <location>
        <begin position="222"/>
        <end position="246"/>
    </location>
</feature>
<dbReference type="PANTHER" id="PTHR47424">
    <property type="entry name" value="REGULATORY PROTEIN GAL4"/>
    <property type="match status" value="1"/>
</dbReference>
<organism evidence="8 9">
    <name type="scientific">Oidiodendron maius (strain Zn)</name>
    <dbReference type="NCBI Taxonomy" id="913774"/>
    <lineage>
        <taxon>Eukaryota</taxon>
        <taxon>Fungi</taxon>
        <taxon>Dikarya</taxon>
        <taxon>Ascomycota</taxon>
        <taxon>Pezizomycotina</taxon>
        <taxon>Leotiomycetes</taxon>
        <taxon>Leotiomycetes incertae sedis</taxon>
        <taxon>Myxotrichaceae</taxon>
        <taxon>Oidiodendron</taxon>
    </lineage>
</organism>
<dbReference type="GO" id="GO:0008270">
    <property type="term" value="F:zinc ion binding"/>
    <property type="evidence" value="ECO:0007669"/>
    <property type="project" value="InterPro"/>
</dbReference>
<evidence type="ECO:0000256" key="4">
    <source>
        <dbReference type="ARBA" id="ARBA00023163"/>
    </source>
</evidence>
<dbReference type="Gene3D" id="4.10.240.10">
    <property type="entry name" value="Zn(2)-C6 fungal-type DNA-binding domain"/>
    <property type="match status" value="1"/>
</dbReference>
<dbReference type="AlphaFoldDB" id="A0A0C3E2V3"/>
<dbReference type="PROSITE" id="PS00463">
    <property type="entry name" value="ZN2_CY6_FUNGAL_1"/>
    <property type="match status" value="1"/>
</dbReference>
<dbReference type="SMART" id="SM00906">
    <property type="entry name" value="Fungal_trans"/>
    <property type="match status" value="1"/>
</dbReference>